<feature type="transmembrane region" description="Helical" evidence="2">
    <location>
        <begin position="675"/>
        <end position="694"/>
    </location>
</feature>
<gene>
    <name evidence="3" type="ORF">DNG_00790</name>
</gene>
<keyword evidence="2" id="KW-0812">Transmembrane</keyword>
<dbReference type="PANTHER" id="PTHR37544:SF3">
    <property type="entry name" value="SPRAY"/>
    <property type="match status" value="1"/>
</dbReference>
<dbReference type="AlphaFoldDB" id="A0AAE8MQX4"/>
<reference evidence="3" key="1">
    <citation type="submission" date="2018-03" db="EMBL/GenBank/DDBJ databases">
        <authorList>
            <person name="Guldener U."/>
        </authorList>
    </citation>
    <scope>NUCLEOTIDE SEQUENCE</scope>
</reference>
<feature type="region of interest" description="Disordered" evidence="1">
    <location>
        <begin position="1"/>
        <end position="25"/>
    </location>
</feature>
<sequence>MSSFGNPSQNGANGRPLGNDQNRDSFSSRITNFAVIDISVDHVQFDGSSTEPRSAPAQQQAIPSPSAYPQHTKPVTAASPTYSYHAFRPTMPPSGSAQAQLANIGGVHIRSSDSAVSLQSQFDAQGQLLKGRESMVSIQSYYDPPTSSQLPDPYSNAGQTTYAPTSSWMRSQQSQGYAPISPAAPLPSSTSRGSRAGARGRYSLGFSGHHESIPEEGHDMALLPAAAPMGQARTYDPVPVHGHGTEVAFDPTSLLGPSSLQRDSSLKKLQEEEAKGHLTGGLGAGWKPEDRILGSELLRSPSRLQGSITRRFTHRQTRNRGEVLRDMGQEEANRMGKVIEVVIDEPTGVDISAMVGPEGLDDDDDDDDDGTPGARTLSKRKSAHIFFPQPNWKPFSMRWPYLSALIVLSIVLAILQEFIYRKSKREPLVSFTTPDEISTMAYFAVKFLPTIVSVTYGVLWQVTDFEVRRLEAFQQLSKPGGAKASESINVDYVTSINFLRPIYALTLKHFAVAASSLGSVLAISLVPTFGAASIQLTPGRNERAENPDMVKHVVVNATFSRLLTVTLTICAISASVLFFLLQTRRSGLLADVKGIAGLASMAVVSHILTDFKDMDTVTHEDIHNKLKGRRYILQNSALAPDDKHRVSAQSQEDERYQHTHLSKNPHPLMLTAPGFITYIGGVALFMGFVTAVVFTEATIVTDKAPWIMTALAVCIKLGWSTLDTDIRMMEPYYILSCRHAPPRALTLDYTAMPFGYMPWRAFRNGDKLMGFVGVGSVIAEVLTVLLTSLATVDGRDFVMEASLASEGAKGVELDSINSGQETVVSFFASLALALLILLYLTVVGIVAFVRRRHPFLPRQPNTIASVLAYIHQSKMLYDFVGTSKLNSTEMARRLEEKGKTYGLGWFQGRDGQTHCGVDEEELTGRYKHGLAQGEVNKPWATQWSVF</sequence>
<organism evidence="3 4">
    <name type="scientific">Cephalotrichum gorgonifer</name>
    <dbReference type="NCBI Taxonomy" id="2041049"/>
    <lineage>
        <taxon>Eukaryota</taxon>
        <taxon>Fungi</taxon>
        <taxon>Dikarya</taxon>
        <taxon>Ascomycota</taxon>
        <taxon>Pezizomycotina</taxon>
        <taxon>Sordariomycetes</taxon>
        <taxon>Hypocreomycetidae</taxon>
        <taxon>Microascales</taxon>
        <taxon>Microascaceae</taxon>
        <taxon>Cephalotrichum</taxon>
    </lineage>
</organism>
<feature type="transmembrane region" description="Helical" evidence="2">
    <location>
        <begin position="399"/>
        <end position="420"/>
    </location>
</feature>
<feature type="compositionally biased region" description="Polar residues" evidence="1">
    <location>
        <begin position="141"/>
        <end position="176"/>
    </location>
</feature>
<accession>A0AAE8MQX4</accession>
<evidence type="ECO:0000256" key="1">
    <source>
        <dbReference type="SAM" id="MobiDB-lite"/>
    </source>
</evidence>
<name>A0AAE8MQX4_9PEZI</name>
<feature type="transmembrane region" description="Helical" evidence="2">
    <location>
        <begin position="554"/>
        <end position="581"/>
    </location>
</feature>
<feature type="transmembrane region" description="Helical" evidence="2">
    <location>
        <begin position="823"/>
        <end position="849"/>
    </location>
</feature>
<dbReference type="InterPro" id="IPR021840">
    <property type="entry name" value="DUF3433"/>
</dbReference>
<feature type="transmembrane region" description="Helical" evidence="2">
    <location>
        <begin position="510"/>
        <end position="534"/>
    </location>
</feature>
<protein>
    <recommendedName>
        <fullName evidence="5">DUF3433 domain-containing protein</fullName>
    </recommendedName>
</protein>
<dbReference type="Proteomes" id="UP001187682">
    <property type="component" value="Unassembled WGS sequence"/>
</dbReference>
<evidence type="ECO:0000256" key="2">
    <source>
        <dbReference type="SAM" id="Phobius"/>
    </source>
</evidence>
<keyword evidence="4" id="KW-1185">Reference proteome</keyword>
<comment type="caution">
    <text evidence="3">The sequence shown here is derived from an EMBL/GenBank/DDBJ whole genome shotgun (WGS) entry which is preliminary data.</text>
</comment>
<evidence type="ECO:0000313" key="4">
    <source>
        <dbReference type="Proteomes" id="UP001187682"/>
    </source>
</evidence>
<keyword evidence="2" id="KW-1133">Transmembrane helix</keyword>
<keyword evidence="2" id="KW-0472">Membrane</keyword>
<feature type="transmembrane region" description="Helical" evidence="2">
    <location>
        <begin position="588"/>
        <end position="608"/>
    </location>
</feature>
<feature type="compositionally biased region" description="Low complexity" evidence="1">
    <location>
        <begin position="178"/>
        <end position="202"/>
    </location>
</feature>
<feature type="transmembrane region" description="Helical" evidence="2">
    <location>
        <begin position="768"/>
        <end position="790"/>
    </location>
</feature>
<dbReference type="EMBL" id="ONZQ02000001">
    <property type="protein sequence ID" value="SPN97276.1"/>
    <property type="molecule type" value="Genomic_DNA"/>
</dbReference>
<feature type="region of interest" description="Disordered" evidence="1">
    <location>
        <begin position="45"/>
        <end position="75"/>
    </location>
</feature>
<feature type="compositionally biased region" description="Polar residues" evidence="1">
    <location>
        <begin position="1"/>
        <end position="12"/>
    </location>
</feature>
<dbReference type="Pfam" id="PF11915">
    <property type="entry name" value="DUF3433"/>
    <property type="match status" value="2"/>
</dbReference>
<feature type="compositionally biased region" description="Polar residues" evidence="1">
    <location>
        <begin position="46"/>
        <end position="69"/>
    </location>
</feature>
<evidence type="ECO:0000313" key="3">
    <source>
        <dbReference type="EMBL" id="SPN97276.1"/>
    </source>
</evidence>
<dbReference type="PANTHER" id="PTHR37544">
    <property type="entry name" value="SPRAY-RELATED"/>
    <property type="match status" value="1"/>
</dbReference>
<proteinExistence type="predicted"/>
<evidence type="ECO:0008006" key="5">
    <source>
        <dbReference type="Google" id="ProtNLM"/>
    </source>
</evidence>
<feature type="region of interest" description="Disordered" evidence="1">
    <location>
        <begin position="141"/>
        <end position="202"/>
    </location>
</feature>